<organism evidence="2 3">
    <name type="scientific">Pseudocercospora musae</name>
    <dbReference type="NCBI Taxonomy" id="113226"/>
    <lineage>
        <taxon>Eukaryota</taxon>
        <taxon>Fungi</taxon>
        <taxon>Dikarya</taxon>
        <taxon>Ascomycota</taxon>
        <taxon>Pezizomycotina</taxon>
        <taxon>Dothideomycetes</taxon>
        <taxon>Dothideomycetidae</taxon>
        <taxon>Mycosphaerellales</taxon>
        <taxon>Mycosphaerellaceae</taxon>
        <taxon>Pseudocercospora</taxon>
    </lineage>
</organism>
<dbReference type="Pfam" id="PF00646">
    <property type="entry name" value="F-box"/>
    <property type="match status" value="1"/>
</dbReference>
<accession>A0A139GT99</accession>
<dbReference type="Proteomes" id="UP000073492">
    <property type="component" value="Unassembled WGS sequence"/>
</dbReference>
<comment type="caution">
    <text evidence="2">The sequence shown here is derived from an EMBL/GenBank/DDBJ whole genome shotgun (WGS) entry which is preliminary data.</text>
</comment>
<gene>
    <name evidence="2" type="ORF">AC579_5541</name>
</gene>
<dbReference type="SUPFAM" id="SSF81383">
    <property type="entry name" value="F-box domain"/>
    <property type="match status" value="1"/>
</dbReference>
<dbReference type="InterPro" id="IPR001810">
    <property type="entry name" value="F-box_dom"/>
</dbReference>
<dbReference type="PROSITE" id="PS50181">
    <property type="entry name" value="FBOX"/>
    <property type="match status" value="1"/>
</dbReference>
<evidence type="ECO:0000259" key="1">
    <source>
        <dbReference type="PROSITE" id="PS50181"/>
    </source>
</evidence>
<dbReference type="OrthoDB" id="550575at2759"/>
<reference evidence="2 3" key="1">
    <citation type="submission" date="2015-07" db="EMBL/GenBank/DDBJ databases">
        <title>Comparative genomics of the Sigatoka disease complex on banana suggests a link between parallel evolutionary changes in Pseudocercospora fijiensis and Pseudocercospora eumusae and increased virulence on the banana host.</title>
        <authorList>
            <person name="Chang T.-C."/>
            <person name="Salvucci A."/>
            <person name="Crous P.W."/>
            <person name="Stergiopoulos I."/>
        </authorList>
    </citation>
    <scope>NUCLEOTIDE SEQUENCE [LARGE SCALE GENOMIC DNA]</scope>
    <source>
        <strain evidence="2 3">CBS 116634</strain>
    </source>
</reference>
<evidence type="ECO:0000313" key="2">
    <source>
        <dbReference type="EMBL" id="KXS93409.1"/>
    </source>
</evidence>
<protein>
    <recommendedName>
        <fullName evidence="1">F-box domain-containing protein</fullName>
    </recommendedName>
</protein>
<dbReference type="Gene3D" id="1.20.1280.50">
    <property type="match status" value="1"/>
</dbReference>
<dbReference type="InterPro" id="IPR036047">
    <property type="entry name" value="F-box-like_dom_sf"/>
</dbReference>
<dbReference type="AlphaFoldDB" id="A0A139GT99"/>
<name>A0A139GT99_9PEZI</name>
<dbReference type="EMBL" id="LFZO01001364">
    <property type="protein sequence ID" value="KXS93409.1"/>
    <property type="molecule type" value="Genomic_DNA"/>
</dbReference>
<feature type="domain" description="F-box" evidence="1">
    <location>
        <begin position="11"/>
        <end position="60"/>
    </location>
</feature>
<dbReference type="STRING" id="113226.A0A139GT99"/>
<keyword evidence="3" id="KW-1185">Reference proteome</keyword>
<sequence length="599" mass="67469">MAHESQGNRERDPLRLLPSELVLHILDFTSAQSLARLTSLNTSWHTFIDKTHQDSIYSSPTKTCHPPGAKDFSWLRDSSSYSKWLKPEEVASWKDLCRRQTLLERNWNREQPELRESIIQVGDMPIWRFKPDFKRRLILSTSQGGAFKVTDMDSGNLLWSLESVRPFAHLEYQDGTAVWDREGNALEVWRTEEEGTGRGEFKQMAILPHESTTRGFQLSFDTLCVASSEGEGFVYESMTTGIPSLKTHIRGLEEGAVGHLDQCHDTVAYSLGPKGYHFFNKPSGRFLGVLNPRLCSHNFSHVLHPDVVYRGFSINQSSPSGPFNGLPGLTSPDRNAELHFRRGPQPLDDGRSGHTVPLKVVGGRLPLEDGEFMPLDEDEFDAGMFSRTSDLFVGVSRGGRVFICTDWRKAILSTAEFNKQTEILECDSDGSTFDLGGWLSVKDHRIMFEIQDRMYVLGLTDDDRLDKTSSRPSFAFASSLSQKLAVPISFMAMYDDCIMATYTTLRNRTRRLLARQPHRRLGVLPTKCIRVLSFAPFPVGRDGNGENGPDTITAPDGEGLDVSRITNEYMFELFERLADDDDDALTHMAVLGDLDNDVI</sequence>
<proteinExistence type="predicted"/>
<evidence type="ECO:0000313" key="3">
    <source>
        <dbReference type="Proteomes" id="UP000073492"/>
    </source>
</evidence>